<protein>
    <submittedName>
        <fullName evidence="2">Phytoene/squalene synthase family protein</fullName>
    </submittedName>
</protein>
<dbReference type="InterPro" id="IPR008949">
    <property type="entry name" value="Isoprenoid_synthase_dom_sf"/>
</dbReference>
<dbReference type="EMBL" id="VSFC01000042">
    <property type="protein sequence ID" value="TYA55136.1"/>
    <property type="molecule type" value="Genomic_DNA"/>
</dbReference>
<dbReference type="SFLD" id="SFLDG01018">
    <property type="entry name" value="Squalene/Phytoene_Synthase_Lik"/>
    <property type="match status" value="1"/>
</dbReference>
<dbReference type="SUPFAM" id="SSF48576">
    <property type="entry name" value="Terpenoid synthases"/>
    <property type="match status" value="1"/>
</dbReference>
<dbReference type="RefSeq" id="WP_148455010.1">
    <property type="nucleotide sequence ID" value="NZ_VSFC01000042.1"/>
</dbReference>
<dbReference type="Gene3D" id="1.10.600.10">
    <property type="entry name" value="Farnesyl Diphosphate Synthase"/>
    <property type="match status" value="1"/>
</dbReference>
<proteinExistence type="predicted"/>
<keyword evidence="3" id="KW-1185">Reference proteome</keyword>
<name>A0A5D0G802_9FLAO</name>
<reference evidence="2 3" key="1">
    <citation type="submission" date="2019-08" db="EMBL/GenBank/DDBJ databases">
        <title>Formosa sediminis sp. nov., isolated from marine sediment.</title>
        <authorList>
            <person name="Cao W.R."/>
        </authorList>
    </citation>
    <scope>NUCLEOTIDE SEQUENCE [LARGE SCALE GENOMIC DNA]</scope>
    <source>
        <strain evidence="2 3">1494</strain>
    </source>
</reference>
<dbReference type="InterPro" id="IPR002060">
    <property type="entry name" value="Squ/phyt_synthse"/>
</dbReference>
<comment type="caution">
    <text evidence="2">The sequence shown here is derived from an EMBL/GenBank/DDBJ whole genome shotgun (WGS) entry which is preliminary data.</text>
</comment>
<dbReference type="PROSITE" id="PS01045">
    <property type="entry name" value="SQUALEN_PHYTOEN_SYN_2"/>
    <property type="match status" value="1"/>
</dbReference>
<dbReference type="PANTHER" id="PTHR31480">
    <property type="entry name" value="BIFUNCTIONAL LYCOPENE CYCLASE/PHYTOENE SYNTHASE"/>
    <property type="match status" value="1"/>
</dbReference>
<sequence length="278" mass="32302">MKKLFDTSSLKCSKVVTNTYSTSFSLGIKLFAPSIRQQIYAIYGFVRYADEIVDSFEGYNQKDLFKDFVEDYKKSLDRKISLNPIINSFQEVVHNYNLHTYAEDFLKRMEADLNVTDYTTIEAYENYIYGSADVVGLMCLRVFVNNDETKFNALKDSAKHLGSAFQKVNFLRDIKDDMEQLGRSYFPNLSNNTLNSATKEEIISDINVDLKEAYKGIIQLPLESRFGVYIAYRYYLKLLKKLKKADSEKILNGRIRISNGLKVFILTKSYLRYKLNFL</sequence>
<keyword evidence="1" id="KW-0808">Transferase</keyword>
<dbReference type="Pfam" id="PF00494">
    <property type="entry name" value="SQS_PSY"/>
    <property type="match status" value="1"/>
</dbReference>
<dbReference type="OrthoDB" id="9787280at2"/>
<evidence type="ECO:0000256" key="1">
    <source>
        <dbReference type="ARBA" id="ARBA00022679"/>
    </source>
</evidence>
<evidence type="ECO:0000313" key="3">
    <source>
        <dbReference type="Proteomes" id="UP000324550"/>
    </source>
</evidence>
<dbReference type="SFLD" id="SFLDG01212">
    <property type="entry name" value="Phytoene_synthase_like"/>
    <property type="match status" value="1"/>
</dbReference>
<gene>
    <name evidence="2" type="ORF">FVF61_07700</name>
</gene>
<dbReference type="InterPro" id="IPR019845">
    <property type="entry name" value="Squalene/phytoene_synthase_CS"/>
</dbReference>
<dbReference type="Proteomes" id="UP000324550">
    <property type="component" value="Unassembled WGS sequence"/>
</dbReference>
<dbReference type="InterPro" id="IPR044843">
    <property type="entry name" value="Trans_IPPS_bact-type"/>
</dbReference>
<dbReference type="GO" id="GO:0008299">
    <property type="term" value="P:isoprenoid biosynthetic process"/>
    <property type="evidence" value="ECO:0007669"/>
    <property type="project" value="UniProtKB-ARBA"/>
</dbReference>
<dbReference type="AlphaFoldDB" id="A0A5D0G802"/>
<evidence type="ECO:0000313" key="2">
    <source>
        <dbReference type="EMBL" id="TYA55136.1"/>
    </source>
</evidence>
<dbReference type="GO" id="GO:0004311">
    <property type="term" value="F:geranylgeranyl diphosphate synthase activity"/>
    <property type="evidence" value="ECO:0007669"/>
    <property type="project" value="InterPro"/>
</dbReference>
<dbReference type="SFLD" id="SFLDS00005">
    <property type="entry name" value="Isoprenoid_Synthase_Type_I"/>
    <property type="match status" value="1"/>
</dbReference>
<accession>A0A5D0G802</accession>
<organism evidence="2 3">
    <name type="scientific">Formosa maritima</name>
    <dbReference type="NCBI Taxonomy" id="2592046"/>
    <lineage>
        <taxon>Bacteria</taxon>
        <taxon>Pseudomonadati</taxon>
        <taxon>Bacteroidota</taxon>
        <taxon>Flavobacteriia</taxon>
        <taxon>Flavobacteriales</taxon>
        <taxon>Flavobacteriaceae</taxon>
        <taxon>Formosa</taxon>
    </lineage>
</organism>